<sequence>MIRTPQAKTLGVLAVVCLVVAFSFSSTLVKRAETAGVLVAFWRMLIVSLAWNVVLWSSGRRVTTADVRAVWIPGVFFGLNLAVFFTGATHNSVANAALIGSCAPLLIVPAGAWLFREHIDPRALLCAAIAFGGLALVLLNAPPGGDATLLGNVFGVLAMLLQVSYVVSTKHFRRDMDVTTFMATICPIATVAVFPIAIAHGGVFGMSATGWKYTLILSFTSGITAQGLLVYAQKTIQIGTIGIAQVAQPALAVVWSYLLLSEVINGRQALGIAIVTAGLLAFTLLNQPGDRRDRAR</sequence>
<dbReference type="GO" id="GO:0016020">
    <property type="term" value="C:membrane"/>
    <property type="evidence" value="ECO:0007669"/>
    <property type="project" value="InterPro"/>
</dbReference>
<dbReference type="InterPro" id="IPR000620">
    <property type="entry name" value="EamA_dom"/>
</dbReference>
<dbReference type="Pfam" id="PF00892">
    <property type="entry name" value="EamA"/>
    <property type="match status" value="2"/>
</dbReference>
<feature type="transmembrane region" description="Helical" evidence="2">
    <location>
        <begin position="210"/>
        <end position="231"/>
    </location>
</feature>
<evidence type="ECO:0000259" key="3">
    <source>
        <dbReference type="Pfam" id="PF00892"/>
    </source>
</evidence>
<feature type="transmembrane region" description="Helical" evidence="2">
    <location>
        <begin position="179"/>
        <end position="198"/>
    </location>
</feature>
<dbReference type="InterPro" id="IPR037185">
    <property type="entry name" value="EmrE-like"/>
</dbReference>
<name>A0A9X3MWI9_9ACTN</name>
<proteinExistence type="inferred from homology"/>
<accession>A0A9X3MWI9</accession>
<dbReference type="SUPFAM" id="SSF103481">
    <property type="entry name" value="Multidrug resistance efflux transporter EmrE"/>
    <property type="match status" value="2"/>
</dbReference>
<protein>
    <submittedName>
        <fullName evidence="4">DMT family transporter</fullName>
    </submittedName>
</protein>
<evidence type="ECO:0000313" key="5">
    <source>
        <dbReference type="Proteomes" id="UP001149140"/>
    </source>
</evidence>
<dbReference type="AlphaFoldDB" id="A0A9X3MWI9"/>
<feature type="transmembrane region" description="Helical" evidence="2">
    <location>
        <begin position="122"/>
        <end position="141"/>
    </location>
</feature>
<keyword evidence="5" id="KW-1185">Reference proteome</keyword>
<feature type="transmembrane region" description="Helical" evidence="2">
    <location>
        <begin position="266"/>
        <end position="286"/>
    </location>
</feature>
<evidence type="ECO:0000313" key="4">
    <source>
        <dbReference type="EMBL" id="MDA0164049.1"/>
    </source>
</evidence>
<dbReference type="Proteomes" id="UP001149140">
    <property type="component" value="Unassembled WGS sequence"/>
</dbReference>
<dbReference type="EMBL" id="JAPDOD010000030">
    <property type="protein sequence ID" value="MDA0164049.1"/>
    <property type="molecule type" value="Genomic_DNA"/>
</dbReference>
<feature type="transmembrane region" description="Helical" evidence="2">
    <location>
        <begin position="94"/>
        <end position="115"/>
    </location>
</feature>
<evidence type="ECO:0000256" key="2">
    <source>
        <dbReference type="SAM" id="Phobius"/>
    </source>
</evidence>
<feature type="domain" description="EamA" evidence="3">
    <location>
        <begin position="10"/>
        <end position="138"/>
    </location>
</feature>
<organism evidence="4 5">
    <name type="scientific">Solirubrobacter ginsenosidimutans</name>
    <dbReference type="NCBI Taxonomy" id="490573"/>
    <lineage>
        <taxon>Bacteria</taxon>
        <taxon>Bacillati</taxon>
        <taxon>Actinomycetota</taxon>
        <taxon>Thermoleophilia</taxon>
        <taxon>Solirubrobacterales</taxon>
        <taxon>Solirubrobacteraceae</taxon>
        <taxon>Solirubrobacter</taxon>
    </lineage>
</organism>
<feature type="transmembrane region" description="Helical" evidence="2">
    <location>
        <begin position="35"/>
        <end position="57"/>
    </location>
</feature>
<feature type="transmembrane region" description="Helical" evidence="2">
    <location>
        <begin position="69"/>
        <end position="88"/>
    </location>
</feature>
<comment type="caution">
    <text evidence="4">The sequence shown here is derived from an EMBL/GenBank/DDBJ whole genome shotgun (WGS) entry which is preliminary data.</text>
</comment>
<gene>
    <name evidence="4" type="ORF">OM076_27500</name>
</gene>
<comment type="similarity">
    <text evidence="1">Belongs to the EamA transporter family.</text>
</comment>
<feature type="transmembrane region" description="Helical" evidence="2">
    <location>
        <begin position="238"/>
        <end position="260"/>
    </location>
</feature>
<keyword evidence="2" id="KW-0812">Transmembrane</keyword>
<feature type="domain" description="EamA" evidence="3">
    <location>
        <begin position="150"/>
        <end position="282"/>
    </location>
</feature>
<feature type="transmembrane region" description="Helical" evidence="2">
    <location>
        <begin position="147"/>
        <end position="167"/>
    </location>
</feature>
<dbReference type="RefSeq" id="WP_270043299.1">
    <property type="nucleotide sequence ID" value="NZ_JAPDOD010000030.1"/>
</dbReference>
<evidence type="ECO:0000256" key="1">
    <source>
        <dbReference type="ARBA" id="ARBA00007362"/>
    </source>
</evidence>
<keyword evidence="2" id="KW-0472">Membrane</keyword>
<keyword evidence="2" id="KW-1133">Transmembrane helix</keyword>
<reference evidence="4" key="1">
    <citation type="submission" date="2022-10" db="EMBL/GenBank/DDBJ databases">
        <title>The WGS of Solirubrobacter ginsenosidimutans DSM 21036.</title>
        <authorList>
            <person name="Jiang Z."/>
        </authorList>
    </citation>
    <scope>NUCLEOTIDE SEQUENCE</scope>
    <source>
        <strain evidence="4">DSM 21036</strain>
    </source>
</reference>
<dbReference type="PANTHER" id="PTHR22911">
    <property type="entry name" value="ACYL-MALONYL CONDENSING ENZYME-RELATED"/>
    <property type="match status" value="1"/>
</dbReference>